<evidence type="ECO:0000259" key="6">
    <source>
        <dbReference type="Pfam" id="PF04205"/>
    </source>
</evidence>
<evidence type="ECO:0000256" key="5">
    <source>
        <dbReference type="ARBA" id="ARBA00022982"/>
    </source>
</evidence>
<organism evidence="7 8">
    <name type="scientific">Persephonella atlantica</name>
    <dbReference type="NCBI Taxonomy" id="2699429"/>
    <lineage>
        <taxon>Bacteria</taxon>
        <taxon>Pseudomonadati</taxon>
        <taxon>Aquificota</taxon>
        <taxon>Aquificia</taxon>
        <taxon>Aquificales</taxon>
        <taxon>Hydrogenothermaceae</taxon>
        <taxon>Persephonella</taxon>
    </lineage>
</organism>
<name>A0ABS1GJZ4_9AQUI</name>
<sequence>MKVLIVFLLFWGVSSAGLLVKPETVIKELFPDLEAQKKSFLLGKKEREIVQKKFRTKITTSLYTVYLIKNKEGKTVAYSLLHSHRVRTKKETVLITMNRDCQVLDVEIIAFYEPPEYIPPERWLKLFGNLSPEKLPYIKRNIPNVTGATLSSRVITDSVRQGIGICKYYLREKLK</sequence>
<evidence type="ECO:0000256" key="1">
    <source>
        <dbReference type="ARBA" id="ARBA00022448"/>
    </source>
</evidence>
<keyword evidence="8" id="KW-1185">Reference proteome</keyword>
<proteinExistence type="predicted"/>
<keyword evidence="2" id="KW-0597">Phosphoprotein</keyword>
<feature type="domain" description="FMN-binding" evidence="6">
    <location>
        <begin position="92"/>
        <end position="163"/>
    </location>
</feature>
<keyword evidence="3" id="KW-0285">Flavoprotein</keyword>
<dbReference type="Proteomes" id="UP000772812">
    <property type="component" value="Unassembled WGS sequence"/>
</dbReference>
<evidence type="ECO:0000256" key="2">
    <source>
        <dbReference type="ARBA" id="ARBA00022553"/>
    </source>
</evidence>
<dbReference type="InterPro" id="IPR010209">
    <property type="entry name" value="Ion_transpt_RnfG/RsxG"/>
</dbReference>
<evidence type="ECO:0000313" key="8">
    <source>
        <dbReference type="Proteomes" id="UP000772812"/>
    </source>
</evidence>
<keyword evidence="4" id="KW-0288">FMN</keyword>
<evidence type="ECO:0000256" key="4">
    <source>
        <dbReference type="ARBA" id="ARBA00022643"/>
    </source>
</evidence>
<dbReference type="PANTHER" id="PTHR36118">
    <property type="entry name" value="ION-TRANSLOCATING OXIDOREDUCTASE COMPLEX SUBUNIT G"/>
    <property type="match status" value="1"/>
</dbReference>
<protein>
    <submittedName>
        <fullName evidence="7">FMN-binding protein</fullName>
    </submittedName>
</protein>
<accession>A0ABS1GJZ4</accession>
<dbReference type="PANTHER" id="PTHR36118:SF1">
    <property type="entry name" value="ION-TRANSLOCATING OXIDOREDUCTASE COMPLEX SUBUNIT G"/>
    <property type="match status" value="1"/>
</dbReference>
<comment type="caution">
    <text evidence="7">The sequence shown here is derived from an EMBL/GenBank/DDBJ whole genome shotgun (WGS) entry which is preliminary data.</text>
</comment>
<keyword evidence="1" id="KW-0813">Transport</keyword>
<dbReference type="RefSeq" id="WP_200674787.1">
    <property type="nucleotide sequence ID" value="NZ_JAACYA010000002.1"/>
</dbReference>
<evidence type="ECO:0000256" key="3">
    <source>
        <dbReference type="ARBA" id="ARBA00022630"/>
    </source>
</evidence>
<dbReference type="InterPro" id="IPR007329">
    <property type="entry name" value="FMN-bd"/>
</dbReference>
<dbReference type="EMBL" id="JAACYA010000002">
    <property type="protein sequence ID" value="MBK3333264.1"/>
    <property type="molecule type" value="Genomic_DNA"/>
</dbReference>
<reference evidence="7 8" key="1">
    <citation type="journal article" date="2021" name="Syst. Appl. Microbiol.">
        <title>Persephonella atlantica sp. nov.: How to adapt to physico-chemical gradients in high temperature hydrothermal habitats.</title>
        <authorList>
            <person name="Francois D.X."/>
            <person name="Godfroy A."/>
            <person name="Mathien C."/>
            <person name="Aube J."/>
            <person name="Cathalot C."/>
            <person name="Lesongeur F."/>
            <person name="L'Haridon S."/>
            <person name="Philippon X."/>
            <person name="Roussel E.G."/>
        </authorList>
    </citation>
    <scope>NUCLEOTIDE SEQUENCE [LARGE SCALE GENOMIC DNA]</scope>
    <source>
        <strain evidence="7 8">MO1340</strain>
    </source>
</reference>
<dbReference type="Pfam" id="PF04205">
    <property type="entry name" value="FMN_bind"/>
    <property type="match status" value="1"/>
</dbReference>
<evidence type="ECO:0000313" key="7">
    <source>
        <dbReference type="EMBL" id="MBK3333264.1"/>
    </source>
</evidence>
<gene>
    <name evidence="7" type="ORF">GWK41_09295</name>
</gene>
<keyword evidence="5" id="KW-0249">Electron transport</keyword>